<feature type="compositionally biased region" description="Basic and acidic residues" evidence="1">
    <location>
        <begin position="408"/>
        <end position="417"/>
    </location>
</feature>
<evidence type="ECO:0000256" key="1">
    <source>
        <dbReference type="SAM" id="MobiDB-lite"/>
    </source>
</evidence>
<protein>
    <submittedName>
        <fullName evidence="2">Uncharacterized protein</fullName>
    </submittedName>
</protein>
<evidence type="ECO:0000313" key="2">
    <source>
        <dbReference type="EMBL" id="RPD63941.1"/>
    </source>
</evidence>
<dbReference type="Proteomes" id="UP000313359">
    <property type="component" value="Unassembled WGS sequence"/>
</dbReference>
<feature type="compositionally biased region" description="Basic and acidic residues" evidence="1">
    <location>
        <begin position="428"/>
        <end position="437"/>
    </location>
</feature>
<feature type="compositionally biased region" description="Polar residues" evidence="1">
    <location>
        <begin position="1"/>
        <end position="11"/>
    </location>
</feature>
<reference evidence="2" key="1">
    <citation type="journal article" date="2018" name="Genome Biol. Evol.">
        <title>Genomics and development of Lentinus tigrinus, a white-rot wood-decaying mushroom with dimorphic fruiting bodies.</title>
        <authorList>
            <person name="Wu B."/>
            <person name="Xu Z."/>
            <person name="Knudson A."/>
            <person name="Carlson A."/>
            <person name="Chen N."/>
            <person name="Kovaka S."/>
            <person name="LaButti K."/>
            <person name="Lipzen A."/>
            <person name="Pennachio C."/>
            <person name="Riley R."/>
            <person name="Schakwitz W."/>
            <person name="Umezawa K."/>
            <person name="Ohm R.A."/>
            <person name="Grigoriev I.V."/>
            <person name="Nagy L.G."/>
            <person name="Gibbons J."/>
            <person name="Hibbett D."/>
        </authorList>
    </citation>
    <scope>NUCLEOTIDE SEQUENCE [LARGE SCALE GENOMIC DNA]</scope>
    <source>
        <strain evidence="2">ALCF2SS1-6</strain>
    </source>
</reference>
<feature type="compositionally biased region" description="Basic and acidic residues" evidence="1">
    <location>
        <begin position="123"/>
        <end position="135"/>
    </location>
</feature>
<dbReference type="OrthoDB" id="2747388at2759"/>
<feature type="region of interest" description="Disordered" evidence="1">
    <location>
        <begin position="1"/>
        <end position="475"/>
    </location>
</feature>
<feature type="compositionally biased region" description="Basic and acidic residues" evidence="1">
    <location>
        <begin position="463"/>
        <end position="472"/>
    </location>
</feature>
<feature type="compositionally biased region" description="Basic and acidic residues" evidence="1">
    <location>
        <begin position="348"/>
        <end position="357"/>
    </location>
</feature>
<accession>A0A5C2SJW7</accession>
<dbReference type="AlphaFoldDB" id="A0A5C2SJW7"/>
<organism evidence="2 3">
    <name type="scientific">Lentinus tigrinus ALCF2SS1-6</name>
    <dbReference type="NCBI Taxonomy" id="1328759"/>
    <lineage>
        <taxon>Eukaryota</taxon>
        <taxon>Fungi</taxon>
        <taxon>Dikarya</taxon>
        <taxon>Basidiomycota</taxon>
        <taxon>Agaricomycotina</taxon>
        <taxon>Agaricomycetes</taxon>
        <taxon>Polyporales</taxon>
        <taxon>Polyporaceae</taxon>
        <taxon>Lentinus</taxon>
    </lineage>
</organism>
<proteinExistence type="predicted"/>
<evidence type="ECO:0000313" key="3">
    <source>
        <dbReference type="Proteomes" id="UP000313359"/>
    </source>
</evidence>
<feature type="compositionally biased region" description="Basic and acidic residues" evidence="1">
    <location>
        <begin position="156"/>
        <end position="165"/>
    </location>
</feature>
<name>A0A5C2SJW7_9APHY</name>
<dbReference type="EMBL" id="ML122255">
    <property type="protein sequence ID" value="RPD63941.1"/>
    <property type="molecule type" value="Genomic_DNA"/>
</dbReference>
<feature type="compositionally biased region" description="Basic and acidic residues" evidence="1">
    <location>
        <begin position="567"/>
        <end position="580"/>
    </location>
</feature>
<feature type="compositionally biased region" description="Polar residues" evidence="1">
    <location>
        <begin position="368"/>
        <end position="377"/>
    </location>
</feature>
<feature type="compositionally biased region" description="Low complexity" evidence="1">
    <location>
        <begin position="111"/>
        <end position="121"/>
    </location>
</feature>
<gene>
    <name evidence="2" type="ORF">L227DRAFT_608467</name>
</gene>
<keyword evidence="3" id="KW-1185">Reference proteome</keyword>
<feature type="region of interest" description="Disordered" evidence="1">
    <location>
        <begin position="558"/>
        <end position="580"/>
    </location>
</feature>
<feature type="compositionally biased region" description="Polar residues" evidence="1">
    <location>
        <begin position="196"/>
        <end position="217"/>
    </location>
</feature>
<feature type="compositionally biased region" description="Basic and acidic residues" evidence="1">
    <location>
        <begin position="498"/>
        <end position="508"/>
    </location>
</feature>
<feature type="region of interest" description="Disordered" evidence="1">
    <location>
        <begin position="497"/>
        <end position="521"/>
    </location>
</feature>
<sequence length="580" mass="65511">MQRRSSTSQMFQRMRKVSDPLINSKRAPDESFFEYDTTKGWHRPHGHRRPPDSGLRHGLSQRQPGLSQRSRKISKEEITYPFLPSGDTLDLLVESATMSAERERENRLRRQNSTTTTSTQPERPPRPSLDERPPIVRDPQLRMQEQKVYKSMNNAKRPERPREEDLPYGAAGSIPRVFVKEERPPPPAAAVRGAGSRTQSMARSSTVPFPSSQSVNTRGEDSARASGVTRTTDRTALRPPEPTPAAAKVFTPFAPMARDRPPQDASSTHPVDARSGGPSYLAQASISTQRLLDREYVPTPPPKDSKWMGASTHAPSAVPAYMRRQDGVRRVSSSGDVHLPPQHSRYHGSRDENDPRHPRAPAQELRTVKSTPLSARKQNVPVHPTTAPGLPSHPAIYLERSGSRTKPRHPDVPRDVSPDNPQRLPTPRRSEEEERPAPRSAHRHRERERGREHPPTTTARPQADVRRKESVASHHPVPIAHDHIHSVSYRAQVIHPAPHQEPEPENDRQKRRREKEKAGRSVEWYGMGSPIAWEIARALAEPEGVSPLPIDWNQFVANGQDYGTKPLETRKRREGERYRS</sequence>